<dbReference type="EnsemblPlants" id="TraesCS6A02G092500.1">
    <property type="protein sequence ID" value="TraesCS6A02G092500.1.cds1"/>
    <property type="gene ID" value="TraesCS6A02G092500"/>
</dbReference>
<dbReference type="Gramene" id="TraesJAG6A03G03261410.1">
    <property type="protein sequence ID" value="TraesJAG6A03G03261410.1.CDS1"/>
    <property type="gene ID" value="TraesJAG6A03G03261410"/>
</dbReference>
<dbReference type="Gramene" id="TraesCS6A02G092500.1">
    <property type="protein sequence ID" value="TraesCS6A02G092500.1.cds1"/>
    <property type="gene ID" value="TraesCS6A02G092500"/>
</dbReference>
<organism evidence="1">
    <name type="scientific">Triticum aestivum</name>
    <name type="common">Wheat</name>
    <dbReference type="NCBI Taxonomy" id="4565"/>
    <lineage>
        <taxon>Eukaryota</taxon>
        <taxon>Viridiplantae</taxon>
        <taxon>Streptophyta</taxon>
        <taxon>Embryophyta</taxon>
        <taxon>Tracheophyta</taxon>
        <taxon>Spermatophyta</taxon>
        <taxon>Magnoliopsida</taxon>
        <taxon>Liliopsida</taxon>
        <taxon>Poales</taxon>
        <taxon>Poaceae</taxon>
        <taxon>BOP clade</taxon>
        <taxon>Pooideae</taxon>
        <taxon>Triticodae</taxon>
        <taxon>Triticeae</taxon>
        <taxon>Triticinae</taxon>
        <taxon>Triticum</taxon>
    </lineage>
</organism>
<sequence length="101" mass="11828">MRVWRMFKDWLGLHNVHSSDWSDATSVKEWWSHNATKKTQSRKPLASLMLLISWELWNERNARIFRNTAVPVGVIVARIKEKASLWSMAGARHLSNIMPQE</sequence>
<dbReference type="OrthoDB" id="689720at2759"/>
<reference evidence="1" key="1">
    <citation type="submission" date="2018-08" db="EMBL/GenBank/DDBJ databases">
        <authorList>
            <person name="Rossello M."/>
        </authorList>
    </citation>
    <scope>NUCLEOTIDE SEQUENCE [LARGE SCALE GENOMIC DNA]</scope>
    <source>
        <strain evidence="1">cv. Chinese Spring</strain>
    </source>
</reference>
<protein>
    <recommendedName>
        <fullName evidence="3">Reverse transcriptase zinc-binding domain-containing protein</fullName>
    </recommendedName>
</protein>
<dbReference type="Gramene" id="TraesCS6A03G0213000.1">
    <property type="protein sequence ID" value="TraesCS6A03G0213000.1.CDS1"/>
    <property type="gene ID" value="TraesCS6A03G0213000"/>
</dbReference>
<dbReference type="Gramene" id="TraesPARA_EIv1.0_1909270.1">
    <property type="protein sequence ID" value="TraesPARA_EIv1.0_1909270.1.CDS1"/>
    <property type="gene ID" value="TraesPARA_EIv1.0_1909270"/>
</dbReference>
<dbReference type="Gramene" id="TraesCLE_scaffold_039209_01G000300.1">
    <property type="protein sequence ID" value="TraesCLE_scaffold_039209_01G000300.1"/>
    <property type="gene ID" value="TraesCLE_scaffold_039209_01G000300"/>
</dbReference>
<name>A0A3B6NJN1_WHEAT</name>
<proteinExistence type="predicted"/>
<reference evidence="1" key="2">
    <citation type="submission" date="2018-10" db="UniProtKB">
        <authorList>
            <consortium name="EnsemblPlants"/>
        </authorList>
    </citation>
    <scope>IDENTIFICATION</scope>
</reference>
<accession>A0A3B6NJN1</accession>
<dbReference type="Gramene" id="TraesSTA6A03G03255990.1">
    <property type="protein sequence ID" value="TraesSTA6A03G03255990.1.CDS1"/>
    <property type="gene ID" value="TraesSTA6A03G03255990"/>
</dbReference>
<dbReference type="OMA" id="RAGANSC"/>
<dbReference type="Proteomes" id="UP000019116">
    <property type="component" value="Chromosome 6A"/>
</dbReference>
<evidence type="ECO:0000313" key="2">
    <source>
        <dbReference type="Proteomes" id="UP000019116"/>
    </source>
</evidence>
<dbReference type="Gramene" id="TraesWEE_scaffold_185343_01G000100.1">
    <property type="protein sequence ID" value="TraesWEE_scaffold_185343_01G000100.1"/>
    <property type="gene ID" value="TraesWEE_scaffold_185343_01G000100"/>
</dbReference>
<dbReference type="Gramene" id="TraesCAD_scaffold_099820_01G000300.1">
    <property type="protein sequence ID" value="TraesCAD_scaffold_099820_01G000300.1"/>
    <property type="gene ID" value="TraesCAD_scaffold_099820_01G000300"/>
</dbReference>
<dbReference type="AlphaFoldDB" id="A0A3B6NJN1"/>
<evidence type="ECO:0008006" key="3">
    <source>
        <dbReference type="Google" id="ProtNLM"/>
    </source>
</evidence>
<dbReference type="STRING" id="4565.A0A3B6NJN1"/>
<evidence type="ECO:0000313" key="1">
    <source>
        <dbReference type="EnsemblPlants" id="TraesCS6A02G092500.1.cds1"/>
    </source>
</evidence>
<dbReference type="Gramene" id="TraesRN6A0100178100.1">
    <property type="protein sequence ID" value="TraesRN6A0100178100.1"/>
    <property type="gene ID" value="TraesRN6A0100178100"/>
</dbReference>
<keyword evidence="2" id="KW-1185">Reference proteome</keyword>
<dbReference type="Gramene" id="TraesMAC6A03G03265210.1">
    <property type="protein sequence ID" value="TraesMAC6A03G03265210.1.CDS1"/>
    <property type="gene ID" value="TraesMAC6A03G03265210"/>
</dbReference>